<protein>
    <submittedName>
        <fullName evidence="2 3">Uncharacterized protein</fullName>
    </submittedName>
</protein>
<dbReference type="VEuPathDB" id="FungiDB:GGTG_07082"/>
<dbReference type="AlphaFoldDB" id="J3P0N7"/>
<accession>J3P0N7</accession>
<dbReference type="RefSeq" id="XP_009223170.1">
    <property type="nucleotide sequence ID" value="XM_009224906.1"/>
</dbReference>
<reference evidence="2" key="3">
    <citation type="submission" date="2010-09" db="EMBL/GenBank/DDBJ databases">
        <title>Annotation of Gaeumannomyces graminis var. tritici R3-111a-1.</title>
        <authorList>
            <consortium name="The Broad Institute Genome Sequencing Platform"/>
            <person name="Ma L.-J."/>
            <person name="Dead R."/>
            <person name="Young S.K."/>
            <person name="Zeng Q."/>
            <person name="Gargeya S."/>
            <person name="Fitzgerald M."/>
            <person name="Haas B."/>
            <person name="Abouelleil A."/>
            <person name="Alvarado L."/>
            <person name="Arachchi H.M."/>
            <person name="Berlin A."/>
            <person name="Brown A."/>
            <person name="Chapman S.B."/>
            <person name="Chen Z."/>
            <person name="Dunbar C."/>
            <person name="Freedman E."/>
            <person name="Gearin G."/>
            <person name="Gellesch M."/>
            <person name="Goldberg J."/>
            <person name="Griggs A."/>
            <person name="Gujja S."/>
            <person name="Heiman D."/>
            <person name="Howarth C."/>
            <person name="Larson L."/>
            <person name="Lui A."/>
            <person name="MacDonald P.J.P."/>
            <person name="Mehta T."/>
            <person name="Montmayeur A."/>
            <person name="Murphy C."/>
            <person name="Neiman D."/>
            <person name="Pearson M."/>
            <person name="Priest M."/>
            <person name="Roberts A."/>
            <person name="Saif S."/>
            <person name="Shea T."/>
            <person name="Shenoy N."/>
            <person name="Sisk P."/>
            <person name="Stolte C."/>
            <person name="Sykes S."/>
            <person name="Yandava C."/>
            <person name="Wortman J."/>
            <person name="Nusbaum C."/>
            <person name="Birren B."/>
        </authorList>
    </citation>
    <scope>NUCLEOTIDE SEQUENCE</scope>
    <source>
        <strain evidence="2">R3-111a-1</strain>
    </source>
</reference>
<name>J3P0N7_GAET3</name>
<evidence type="ECO:0000313" key="3">
    <source>
        <dbReference type="EnsemblFungi" id="EJT77170"/>
    </source>
</evidence>
<reference evidence="3" key="4">
    <citation type="journal article" date="2015" name="G3 (Bethesda)">
        <title>Genome sequences of three phytopathogenic species of the Magnaporthaceae family of fungi.</title>
        <authorList>
            <person name="Okagaki L.H."/>
            <person name="Nunes C.C."/>
            <person name="Sailsbery J."/>
            <person name="Clay B."/>
            <person name="Brown D."/>
            <person name="John T."/>
            <person name="Oh Y."/>
            <person name="Young N."/>
            <person name="Fitzgerald M."/>
            <person name="Haas B.J."/>
            <person name="Zeng Q."/>
            <person name="Young S."/>
            <person name="Adiconis X."/>
            <person name="Fan L."/>
            <person name="Levin J.Z."/>
            <person name="Mitchell T.K."/>
            <person name="Okubara P.A."/>
            <person name="Farman M.L."/>
            <person name="Kohn L.M."/>
            <person name="Birren B."/>
            <person name="Ma L.-J."/>
            <person name="Dean R.A."/>
        </authorList>
    </citation>
    <scope>NUCLEOTIDE SEQUENCE</scope>
    <source>
        <strain evidence="3">R3-111a-1</strain>
    </source>
</reference>
<feature type="region of interest" description="Disordered" evidence="1">
    <location>
        <begin position="98"/>
        <end position="121"/>
    </location>
</feature>
<organism evidence="2">
    <name type="scientific">Gaeumannomyces tritici (strain R3-111a-1)</name>
    <name type="common">Wheat and barley take-all root rot fungus</name>
    <name type="synonym">Gaeumannomyces graminis var. tritici</name>
    <dbReference type="NCBI Taxonomy" id="644352"/>
    <lineage>
        <taxon>Eukaryota</taxon>
        <taxon>Fungi</taxon>
        <taxon>Dikarya</taxon>
        <taxon>Ascomycota</taxon>
        <taxon>Pezizomycotina</taxon>
        <taxon>Sordariomycetes</taxon>
        <taxon>Sordariomycetidae</taxon>
        <taxon>Magnaporthales</taxon>
        <taxon>Magnaporthaceae</taxon>
        <taxon>Gaeumannomyces</taxon>
    </lineage>
</organism>
<reference evidence="4" key="1">
    <citation type="submission" date="2010-07" db="EMBL/GenBank/DDBJ databases">
        <title>The genome sequence of Gaeumannomyces graminis var. tritici strain R3-111a-1.</title>
        <authorList>
            <consortium name="The Broad Institute Genome Sequencing Platform"/>
            <person name="Ma L.-J."/>
            <person name="Dead R."/>
            <person name="Young S."/>
            <person name="Zeng Q."/>
            <person name="Koehrsen M."/>
            <person name="Alvarado L."/>
            <person name="Berlin A."/>
            <person name="Chapman S.B."/>
            <person name="Chen Z."/>
            <person name="Freedman E."/>
            <person name="Gellesch M."/>
            <person name="Goldberg J."/>
            <person name="Griggs A."/>
            <person name="Gujja S."/>
            <person name="Heilman E.R."/>
            <person name="Heiman D."/>
            <person name="Hepburn T."/>
            <person name="Howarth C."/>
            <person name="Jen D."/>
            <person name="Larson L."/>
            <person name="Mehta T."/>
            <person name="Neiman D."/>
            <person name="Pearson M."/>
            <person name="Roberts A."/>
            <person name="Saif S."/>
            <person name="Shea T."/>
            <person name="Shenoy N."/>
            <person name="Sisk P."/>
            <person name="Stolte C."/>
            <person name="Sykes S."/>
            <person name="Walk T."/>
            <person name="White J."/>
            <person name="Yandava C."/>
            <person name="Haas B."/>
            <person name="Nusbaum C."/>
            <person name="Birren B."/>
        </authorList>
    </citation>
    <scope>NUCLEOTIDE SEQUENCE [LARGE SCALE GENOMIC DNA]</scope>
    <source>
        <strain evidence="4">R3-111a-1</strain>
    </source>
</reference>
<evidence type="ECO:0000256" key="1">
    <source>
        <dbReference type="SAM" id="MobiDB-lite"/>
    </source>
</evidence>
<dbReference type="HOGENOM" id="CLU_1517944_0_0_1"/>
<dbReference type="GeneID" id="20347540"/>
<proteinExistence type="predicted"/>
<reference evidence="2" key="2">
    <citation type="submission" date="2010-07" db="EMBL/GenBank/DDBJ databases">
        <authorList>
            <consortium name="The Broad Institute Genome Sequencing Platform"/>
            <consortium name="Broad Institute Genome Sequencing Center for Infectious Disease"/>
            <person name="Ma L.-J."/>
            <person name="Dead R."/>
            <person name="Young S."/>
            <person name="Zeng Q."/>
            <person name="Koehrsen M."/>
            <person name="Alvarado L."/>
            <person name="Berlin A."/>
            <person name="Chapman S.B."/>
            <person name="Chen Z."/>
            <person name="Freedman E."/>
            <person name="Gellesch M."/>
            <person name="Goldberg J."/>
            <person name="Griggs A."/>
            <person name="Gujja S."/>
            <person name="Heilman E.R."/>
            <person name="Heiman D."/>
            <person name="Hepburn T."/>
            <person name="Howarth C."/>
            <person name="Jen D."/>
            <person name="Larson L."/>
            <person name="Mehta T."/>
            <person name="Neiman D."/>
            <person name="Pearson M."/>
            <person name="Roberts A."/>
            <person name="Saif S."/>
            <person name="Shea T."/>
            <person name="Shenoy N."/>
            <person name="Sisk P."/>
            <person name="Stolte C."/>
            <person name="Sykes S."/>
            <person name="Walk T."/>
            <person name="White J."/>
            <person name="Yandava C."/>
            <person name="Haas B."/>
            <person name="Nusbaum C."/>
            <person name="Birren B."/>
        </authorList>
    </citation>
    <scope>NUCLEOTIDE SEQUENCE</scope>
    <source>
        <strain evidence="2">R3-111a-1</strain>
    </source>
</reference>
<evidence type="ECO:0000313" key="2">
    <source>
        <dbReference type="EMBL" id="EJT77170.1"/>
    </source>
</evidence>
<reference evidence="3" key="5">
    <citation type="submission" date="2018-04" db="UniProtKB">
        <authorList>
            <consortium name="EnsemblFungi"/>
        </authorList>
    </citation>
    <scope>IDENTIFICATION</scope>
    <source>
        <strain evidence="3">R3-111a-1</strain>
    </source>
</reference>
<evidence type="ECO:0000313" key="4">
    <source>
        <dbReference type="Proteomes" id="UP000006039"/>
    </source>
</evidence>
<sequence length="177" mass="19272">MSGRRWGGALGFAAARREISETRYDHASGGAATMWAGSKSGGIEIIYQRKNKKMEGNTQQREGFKSSATYWWIVFPTGRAAFLIQKLARAGFACPKRLQRSGGSTGGSRQHDGGGQPPTSFPTDAGALYQLGILPLHHTVPQNPEPQVRAAWWWIGVDSSQPLWSSPNLVDFGLLLS</sequence>
<dbReference type="EnsemblFungi" id="EJT77170">
    <property type="protein sequence ID" value="EJT77170"/>
    <property type="gene ID" value="GGTG_07082"/>
</dbReference>
<keyword evidence="4" id="KW-1185">Reference proteome</keyword>
<dbReference type="EMBL" id="GL385397">
    <property type="protein sequence ID" value="EJT77170.1"/>
    <property type="molecule type" value="Genomic_DNA"/>
</dbReference>
<gene>
    <name evidence="3" type="primary">20347540</name>
    <name evidence="2" type="ORF">GGTG_07082</name>
</gene>
<dbReference type="Proteomes" id="UP000006039">
    <property type="component" value="Unassembled WGS sequence"/>
</dbReference>